<protein>
    <recommendedName>
        <fullName evidence="1">Putative endonuclease Z1 domain-containing protein</fullName>
    </recommendedName>
</protein>
<name>M2ZDU5_9NOCA</name>
<dbReference type="RefSeq" id="WP_003936260.1">
    <property type="nucleotide sequence ID" value="NZ_AOEX01000032.1"/>
</dbReference>
<dbReference type="Proteomes" id="UP000011731">
    <property type="component" value="Unassembled WGS sequence"/>
</dbReference>
<dbReference type="AlphaFoldDB" id="M2ZDU5"/>
<feature type="domain" description="Putative endonuclease Z1" evidence="1">
    <location>
        <begin position="374"/>
        <end position="596"/>
    </location>
</feature>
<dbReference type="Pfam" id="PF10593">
    <property type="entry name" value="Z1"/>
    <property type="match status" value="1"/>
</dbReference>
<organism evidence="2 3">
    <name type="scientific">Rhodococcus ruber BKS 20-38</name>
    <dbReference type="NCBI Taxonomy" id="1278076"/>
    <lineage>
        <taxon>Bacteria</taxon>
        <taxon>Bacillati</taxon>
        <taxon>Actinomycetota</taxon>
        <taxon>Actinomycetes</taxon>
        <taxon>Mycobacteriales</taxon>
        <taxon>Nocardiaceae</taxon>
        <taxon>Rhodococcus</taxon>
    </lineage>
</organism>
<dbReference type="Gene3D" id="3.40.50.300">
    <property type="entry name" value="P-loop containing nucleotide triphosphate hydrolases"/>
    <property type="match status" value="1"/>
</dbReference>
<evidence type="ECO:0000313" key="3">
    <source>
        <dbReference type="Proteomes" id="UP000011731"/>
    </source>
</evidence>
<dbReference type="EMBL" id="AOEX01000032">
    <property type="protein sequence ID" value="EME65472.1"/>
    <property type="molecule type" value="Genomic_DNA"/>
</dbReference>
<reference evidence="2 3" key="1">
    <citation type="journal article" date="2013" name="Genome Announc.">
        <title>Draft Genome Sequence of Rhodococcus ruber Strain BKS 20-38.</title>
        <authorList>
            <person name="Bala M."/>
            <person name="Kumar S."/>
            <person name="Raghava G.P."/>
            <person name="Mayilraj S."/>
        </authorList>
    </citation>
    <scope>NUCLEOTIDE SEQUENCE [LARGE SCALE GENOMIC DNA]</scope>
    <source>
        <strain evidence="2 3">BKS 20-38</strain>
    </source>
</reference>
<accession>M2ZDU5</accession>
<evidence type="ECO:0000259" key="1">
    <source>
        <dbReference type="Pfam" id="PF10593"/>
    </source>
</evidence>
<dbReference type="PATRIC" id="fig|1278076.4.peg.2251"/>
<gene>
    <name evidence="2" type="ORF">G352_10812</name>
</gene>
<dbReference type="InterPro" id="IPR018310">
    <property type="entry name" value="Put_endonuclease_Z1-dom"/>
</dbReference>
<keyword evidence="3" id="KW-1185">Reference proteome</keyword>
<comment type="caution">
    <text evidence="2">The sequence shown here is derived from an EMBL/GenBank/DDBJ whole genome shotgun (WGS) entry which is preliminary data.</text>
</comment>
<sequence length="866" mass="97749">MAVDLEKFYDAFALWAMGHGGPSTAADYYLSVGVIDEDDAEWLIKRFEERVQKVMSGGPVIKPKHEESWYPGALETDQCWGAFRERLIENGREDQIPALNEASDTIVRLTPDPSGEPRSARGLVVGHIQSGKTTNFTAVAAKLADRNYRMVIVLAGIHNSLRQQTQDRLIKDLTVKIPGRWHPITDVDGDFDLTRLGHEKQGPAKHDAVGYLTSHDKTSLLVVKKNAIVLRKLHQWLSKPTAKPALQTAQVLVIDDEADQASVETNTINPLIRKILRLFPRGTYIGYTATPFANVFIDPADSDDLYPRDFIYPLPQPGEYFGPEMLFGRDVPDLDEDDEQGLDMIRIIPDEDEFLLRPRGKADLDDFYPVVTEELRAAIYWFIMATATRWCRGDKGDSSMLIHTSFQTSVHEKFEPVIQAELKNLSESLTVNDPALLDSLRKQWTDETSRVDAARFALTSLTFDEIAPSLLAVVGDCRIIIDNSKSEERLQYREDESNTIIAIGGNTLSRGITLEGLVSSIFLRPTNTYDTLLQMGRWFGFRVGYEDLPRIWMTDDLRRAFRHLALVEHEMRQDMAVYELQGITPMDAAVRIRTHPALRVTAKMGAARPARISYSGARLQTRFYRRWDREWLENNWQASERLIGAAMRHNQSEPLSNGGVLFRNVKVNDVRTFLEDYDIVPDQADMSADQLLQYIEHQNSEDDPKLVRWNVAIIGGKGEEVELSGITVSSSVRAPYKDGGELADIKTLMSKVDLVVDVEDLLSAKAREMSEAELKQIRIEEPGLRDKGLLVLYPLDREGKPHSDRSAEVREKMEAVLNPIGLAVVFPKTSYSDSERDAVQMTHVAVDLAEYPEEVDTDAEVYGTEK</sequence>
<dbReference type="InterPro" id="IPR027417">
    <property type="entry name" value="P-loop_NTPase"/>
</dbReference>
<dbReference type="SUPFAM" id="SSF52540">
    <property type="entry name" value="P-loop containing nucleoside triphosphate hydrolases"/>
    <property type="match status" value="1"/>
</dbReference>
<proteinExistence type="predicted"/>
<evidence type="ECO:0000313" key="2">
    <source>
        <dbReference type="EMBL" id="EME65472.1"/>
    </source>
</evidence>